<feature type="region of interest" description="Disordered" evidence="1">
    <location>
        <begin position="16"/>
        <end position="87"/>
    </location>
</feature>
<feature type="compositionally biased region" description="Basic and acidic residues" evidence="1">
    <location>
        <begin position="232"/>
        <end position="241"/>
    </location>
</feature>
<evidence type="ECO:0000313" key="2">
    <source>
        <dbReference type="EMBL" id="KAG5850484.1"/>
    </source>
</evidence>
<feature type="compositionally biased region" description="Basic residues" evidence="1">
    <location>
        <begin position="182"/>
        <end position="191"/>
    </location>
</feature>
<proteinExistence type="predicted"/>
<accession>A0A9D3S0B6</accession>
<feature type="compositionally biased region" description="Gly residues" evidence="1">
    <location>
        <begin position="473"/>
        <end position="488"/>
    </location>
</feature>
<feature type="compositionally biased region" description="Basic residues" evidence="1">
    <location>
        <begin position="388"/>
        <end position="397"/>
    </location>
</feature>
<comment type="caution">
    <text evidence="2">The sequence shown here is derived from an EMBL/GenBank/DDBJ whole genome shotgun (WGS) entry which is preliminary data.</text>
</comment>
<feature type="region of interest" description="Disordered" evidence="1">
    <location>
        <begin position="136"/>
        <end position="195"/>
    </location>
</feature>
<dbReference type="Proteomes" id="UP001044222">
    <property type="component" value="Unassembled WGS sequence"/>
</dbReference>
<feature type="compositionally biased region" description="Basic and acidic residues" evidence="1">
    <location>
        <begin position="499"/>
        <end position="517"/>
    </location>
</feature>
<feature type="compositionally biased region" description="Low complexity" evidence="1">
    <location>
        <begin position="317"/>
        <end position="335"/>
    </location>
</feature>
<evidence type="ECO:0000313" key="3">
    <source>
        <dbReference type="Proteomes" id="UP001044222"/>
    </source>
</evidence>
<dbReference type="AlphaFoldDB" id="A0A9D3S0B6"/>
<organism evidence="2 3">
    <name type="scientific">Anguilla anguilla</name>
    <name type="common">European freshwater eel</name>
    <name type="synonym">Muraena anguilla</name>
    <dbReference type="NCBI Taxonomy" id="7936"/>
    <lineage>
        <taxon>Eukaryota</taxon>
        <taxon>Metazoa</taxon>
        <taxon>Chordata</taxon>
        <taxon>Craniata</taxon>
        <taxon>Vertebrata</taxon>
        <taxon>Euteleostomi</taxon>
        <taxon>Actinopterygii</taxon>
        <taxon>Neopterygii</taxon>
        <taxon>Teleostei</taxon>
        <taxon>Anguilliformes</taxon>
        <taxon>Anguillidae</taxon>
        <taxon>Anguilla</taxon>
    </lineage>
</organism>
<name>A0A9D3S0B6_ANGAN</name>
<feature type="region of interest" description="Disordered" evidence="1">
    <location>
        <begin position="209"/>
        <end position="242"/>
    </location>
</feature>
<reference evidence="2" key="1">
    <citation type="submission" date="2021-01" db="EMBL/GenBank/DDBJ databases">
        <title>A chromosome-scale assembly of European eel, Anguilla anguilla.</title>
        <authorList>
            <person name="Henkel C."/>
            <person name="Jong-Raadsen S.A."/>
            <person name="Dufour S."/>
            <person name="Weltzien F.-A."/>
            <person name="Palstra A.P."/>
            <person name="Pelster B."/>
            <person name="Spaink H.P."/>
            <person name="Van Den Thillart G.E."/>
            <person name="Jansen H."/>
            <person name="Zahm M."/>
            <person name="Klopp C."/>
            <person name="Cedric C."/>
            <person name="Louis A."/>
            <person name="Berthelot C."/>
            <person name="Parey E."/>
            <person name="Roest Crollius H."/>
            <person name="Montfort J."/>
            <person name="Robinson-Rechavi M."/>
            <person name="Bucao C."/>
            <person name="Bouchez O."/>
            <person name="Gislard M."/>
            <person name="Lluch J."/>
            <person name="Milhes M."/>
            <person name="Lampietro C."/>
            <person name="Lopez Roques C."/>
            <person name="Donnadieu C."/>
            <person name="Braasch I."/>
            <person name="Desvignes T."/>
            <person name="Postlethwait J."/>
            <person name="Bobe J."/>
            <person name="Guiguen Y."/>
            <person name="Dirks R."/>
        </authorList>
    </citation>
    <scope>NUCLEOTIDE SEQUENCE</scope>
    <source>
        <strain evidence="2">Tag_6206</strain>
        <tissue evidence="2">Liver</tissue>
    </source>
</reference>
<gene>
    <name evidence="2" type="ORF">ANANG_G00082950</name>
</gene>
<evidence type="ECO:0000256" key="1">
    <source>
        <dbReference type="SAM" id="MobiDB-lite"/>
    </source>
</evidence>
<feature type="compositionally biased region" description="Basic and acidic residues" evidence="1">
    <location>
        <begin position="539"/>
        <end position="554"/>
    </location>
</feature>
<protein>
    <submittedName>
        <fullName evidence="2">Uncharacterized protein</fullName>
    </submittedName>
</protein>
<dbReference type="EMBL" id="JAFIRN010000004">
    <property type="protein sequence ID" value="KAG5850484.1"/>
    <property type="molecule type" value="Genomic_DNA"/>
</dbReference>
<feature type="region of interest" description="Disordered" evidence="1">
    <location>
        <begin position="282"/>
        <end position="554"/>
    </location>
</feature>
<keyword evidence="3" id="KW-1185">Reference proteome</keyword>
<sequence>MAVTTLLADNAVLCSGSQVEKPVDPDKTGGEQPTTGLLRNLRPSSGAGAREALVPASLPAGDGSPVKPLEDEKRFGPCLSKPAGQPPNSITVLSPAVFSKAVQIIPSPPRGKLPILPYSKMKGTLLPVAKPSPKCAGLPAGPLGPTEAVHQKQPPSLARQNSSAAKSAGLLGMGLSASPKPAGKKRGRKRKTMEDILAFEAKKKRSLSFFRRRVPEKPAPASATSVTPGTGPKDRAVDISKKYRSIRPKPVLVMETLPRLVGLPALPAPECLEQEILVAHQVPGKPQDGQRLEQATVRPGLPRPSGAGPGRGRRLRLSGQPAAAPLPHLRPLLPVQAPPPEPHEQPHQQPALRLPHVPQDLRPLGQPQHPHEAAPRRGLAPPDPALRVLRKGLRLRGRVLQPPEGGAQGHPDGGALHQPARGGRTSSELGTSRRGRAGGGGPRGAADQVRPLPGHHSHVRRHEAAPPVRARRGGAGPSEGGGAAGGPRGRGRAGQARRPLLEAAEREAQHGQVRELRGGVLLLLQAQETRSLPPPGGAGDRHAGQRCGGGRESR</sequence>